<dbReference type="Proteomes" id="UP000265520">
    <property type="component" value="Unassembled WGS sequence"/>
</dbReference>
<evidence type="ECO:0000313" key="1">
    <source>
        <dbReference type="EMBL" id="MCI94561.1"/>
    </source>
</evidence>
<organism evidence="1 2">
    <name type="scientific">Trifolium medium</name>
    <dbReference type="NCBI Taxonomy" id="97028"/>
    <lineage>
        <taxon>Eukaryota</taxon>
        <taxon>Viridiplantae</taxon>
        <taxon>Streptophyta</taxon>
        <taxon>Embryophyta</taxon>
        <taxon>Tracheophyta</taxon>
        <taxon>Spermatophyta</taxon>
        <taxon>Magnoliopsida</taxon>
        <taxon>eudicotyledons</taxon>
        <taxon>Gunneridae</taxon>
        <taxon>Pentapetalae</taxon>
        <taxon>rosids</taxon>
        <taxon>fabids</taxon>
        <taxon>Fabales</taxon>
        <taxon>Fabaceae</taxon>
        <taxon>Papilionoideae</taxon>
        <taxon>50 kb inversion clade</taxon>
        <taxon>NPAAA clade</taxon>
        <taxon>Hologalegina</taxon>
        <taxon>IRL clade</taxon>
        <taxon>Trifolieae</taxon>
        <taxon>Trifolium</taxon>
    </lineage>
</organism>
<sequence length="38" mass="4057">MAWSRLSLDEFTTVSHPSSAFIGDDDVGGGDFIEALNV</sequence>
<keyword evidence="2" id="KW-1185">Reference proteome</keyword>
<evidence type="ECO:0000313" key="2">
    <source>
        <dbReference type="Proteomes" id="UP000265520"/>
    </source>
</evidence>
<comment type="caution">
    <text evidence="1">The sequence shown here is derived from an EMBL/GenBank/DDBJ whole genome shotgun (WGS) entry which is preliminary data.</text>
</comment>
<name>A0A392W5V3_9FABA</name>
<reference evidence="1 2" key="1">
    <citation type="journal article" date="2018" name="Front. Plant Sci.">
        <title>Red Clover (Trifolium pratense) and Zigzag Clover (T. medium) - A Picture of Genomic Similarities and Differences.</title>
        <authorList>
            <person name="Dluhosova J."/>
            <person name="Istvanek J."/>
            <person name="Nedelnik J."/>
            <person name="Repkova J."/>
        </authorList>
    </citation>
    <scope>NUCLEOTIDE SEQUENCE [LARGE SCALE GENOMIC DNA]</scope>
    <source>
        <strain evidence="2">cv. 10/8</strain>
        <tissue evidence="1">Leaf</tissue>
    </source>
</reference>
<accession>A0A392W5V3</accession>
<dbReference type="AlphaFoldDB" id="A0A392W5V3"/>
<protein>
    <submittedName>
        <fullName evidence="1">Uncharacterized protein</fullName>
    </submittedName>
</protein>
<dbReference type="EMBL" id="LXQA011359890">
    <property type="protein sequence ID" value="MCI94561.1"/>
    <property type="molecule type" value="Genomic_DNA"/>
</dbReference>
<proteinExistence type="predicted"/>